<protein>
    <submittedName>
        <fullName evidence="2">Uncharacterized protein</fullName>
    </submittedName>
</protein>
<accession>A0A1M5Z8U9</accession>
<dbReference type="Proteomes" id="UP000290037">
    <property type="component" value="Unassembled WGS sequence"/>
</dbReference>
<keyword evidence="4" id="KW-1185">Reference proteome</keyword>
<reference evidence="2" key="2">
    <citation type="submission" date="2016-11" db="EMBL/GenBank/DDBJ databases">
        <authorList>
            <person name="Jaros S."/>
            <person name="Januszkiewicz K."/>
            <person name="Wedrychowicz H."/>
        </authorList>
    </citation>
    <scope>NUCLEOTIDE SEQUENCE [LARGE SCALE GENOMIC DNA]</scope>
    <source>
        <strain evidence="2">DSM 19859</strain>
    </source>
</reference>
<gene>
    <name evidence="1" type="ORF">DSM01_2661</name>
    <name evidence="2" type="ORF">SAMN04487999_2784</name>
</gene>
<dbReference type="EMBL" id="FQXT01000005">
    <property type="protein sequence ID" value="SHI20656.1"/>
    <property type="molecule type" value="Genomic_DNA"/>
</dbReference>
<evidence type="ECO:0000313" key="4">
    <source>
        <dbReference type="Proteomes" id="UP000290037"/>
    </source>
</evidence>
<dbReference type="Proteomes" id="UP000184240">
    <property type="component" value="Unassembled WGS sequence"/>
</dbReference>
<dbReference type="RefSeq" id="WP_072984007.1">
    <property type="nucleotide sequence ID" value="NZ_FQXT01000005.1"/>
</dbReference>
<evidence type="ECO:0000313" key="1">
    <source>
        <dbReference type="EMBL" id="RXG28154.1"/>
    </source>
</evidence>
<dbReference type="OrthoDB" id="1445822at2"/>
<evidence type="ECO:0000313" key="3">
    <source>
        <dbReference type="Proteomes" id="UP000184240"/>
    </source>
</evidence>
<proteinExistence type="predicted"/>
<dbReference type="STRING" id="573501.SAMN04487999_2784"/>
<dbReference type="AlphaFoldDB" id="A0A1M5Z8U9"/>
<reference evidence="1 4" key="3">
    <citation type="submission" date="2018-07" db="EMBL/GenBank/DDBJ databases">
        <title>Leeuwenhoekiella genomics.</title>
        <authorList>
            <person name="Tahon G."/>
            <person name="Willems A."/>
        </authorList>
    </citation>
    <scope>NUCLEOTIDE SEQUENCE [LARGE SCALE GENOMIC DNA]</scope>
    <source>
        <strain evidence="1 4">LMG 24856</strain>
    </source>
</reference>
<organism evidence="2 3">
    <name type="scientific">Leeuwenhoekiella palythoae</name>
    <dbReference type="NCBI Taxonomy" id="573501"/>
    <lineage>
        <taxon>Bacteria</taxon>
        <taxon>Pseudomonadati</taxon>
        <taxon>Bacteroidota</taxon>
        <taxon>Flavobacteriia</taxon>
        <taxon>Flavobacteriales</taxon>
        <taxon>Flavobacteriaceae</taxon>
        <taxon>Leeuwenhoekiella</taxon>
    </lineage>
</organism>
<reference evidence="3" key="1">
    <citation type="submission" date="2016-11" db="EMBL/GenBank/DDBJ databases">
        <authorList>
            <person name="Varghese N."/>
            <person name="Submissions S."/>
        </authorList>
    </citation>
    <scope>NUCLEOTIDE SEQUENCE [LARGE SCALE GENOMIC DNA]</scope>
    <source>
        <strain evidence="3">DSM 19859</strain>
    </source>
</reference>
<dbReference type="EMBL" id="QOVN01000005">
    <property type="protein sequence ID" value="RXG28154.1"/>
    <property type="molecule type" value="Genomic_DNA"/>
</dbReference>
<evidence type="ECO:0000313" key="2">
    <source>
        <dbReference type="EMBL" id="SHI20656.1"/>
    </source>
</evidence>
<sequence>MPSRILFLFFVLFSITSNAQRVKYHFDIEGKEIKRKEFDKLWRNRDSAYSRWDYETKDSSRVARLIPQYQQGVVNRNDLKEYLEKVTNKKFADSTIFFISYTYVNDLCSRYSTNNYTKEVIDQWKNLTDARKASIEENYPDIVRLDFFEPGIKLQNTPSDGTEYYYSDKENLLREIIFRNPAFCGSRALIKPNGQTVVYNGESISTQVVQLIENKNWNLFFPEE</sequence>
<name>A0A1M5Z8U9_9FLAO</name>